<dbReference type="GO" id="GO:0004792">
    <property type="term" value="F:thiosulfate-cyanide sulfurtransferase activity"/>
    <property type="evidence" value="ECO:0007669"/>
    <property type="project" value="TreeGrafter"/>
</dbReference>
<dbReference type="Pfam" id="PF00581">
    <property type="entry name" value="Rhodanese"/>
    <property type="match status" value="1"/>
</dbReference>
<dbReference type="Pfam" id="PF00899">
    <property type="entry name" value="ThiF"/>
    <property type="match status" value="1"/>
</dbReference>
<organism evidence="5">
    <name type="scientific">marine metagenome</name>
    <dbReference type="NCBI Taxonomy" id="408172"/>
    <lineage>
        <taxon>unclassified sequences</taxon>
        <taxon>metagenomes</taxon>
        <taxon>ecological metagenomes</taxon>
    </lineage>
</organism>
<name>A0A381RHZ9_9ZZZZ</name>
<keyword evidence="3" id="KW-0067">ATP-binding</keyword>
<dbReference type="GO" id="GO:0005524">
    <property type="term" value="F:ATP binding"/>
    <property type="evidence" value="ECO:0007669"/>
    <property type="project" value="UniProtKB-KW"/>
</dbReference>
<dbReference type="FunFam" id="3.40.50.720:FF:000033">
    <property type="entry name" value="Adenylyltransferase and sulfurtransferase MOCS3"/>
    <property type="match status" value="1"/>
</dbReference>
<dbReference type="PANTHER" id="PTHR10953">
    <property type="entry name" value="UBIQUITIN-ACTIVATING ENZYME E1"/>
    <property type="match status" value="1"/>
</dbReference>
<evidence type="ECO:0000313" key="5">
    <source>
        <dbReference type="EMBL" id="SUZ91400.1"/>
    </source>
</evidence>
<dbReference type="InterPro" id="IPR045886">
    <property type="entry name" value="ThiF/MoeB/HesA"/>
</dbReference>
<dbReference type="InterPro" id="IPR036873">
    <property type="entry name" value="Rhodanese-like_dom_sf"/>
</dbReference>
<dbReference type="GO" id="GO:0008641">
    <property type="term" value="F:ubiquitin-like modifier activating enzyme activity"/>
    <property type="evidence" value="ECO:0007669"/>
    <property type="project" value="InterPro"/>
</dbReference>
<dbReference type="InterPro" id="IPR000594">
    <property type="entry name" value="ThiF_NAD_FAD-bd"/>
</dbReference>
<evidence type="ECO:0000256" key="3">
    <source>
        <dbReference type="ARBA" id="ARBA00022840"/>
    </source>
</evidence>
<dbReference type="EMBL" id="UINC01001971">
    <property type="protein sequence ID" value="SUZ91400.1"/>
    <property type="molecule type" value="Genomic_DNA"/>
</dbReference>
<accession>A0A381RHZ9</accession>
<dbReference type="PROSITE" id="PS50206">
    <property type="entry name" value="RHODANESE_3"/>
    <property type="match status" value="1"/>
</dbReference>
<dbReference type="PANTHER" id="PTHR10953:SF102">
    <property type="entry name" value="ADENYLYLTRANSFERASE AND SULFURTRANSFERASE MOCS3"/>
    <property type="match status" value="1"/>
</dbReference>
<sequence length="368" mass="39805">MEPEGLNDAQRERYARHLVLPDVGEKGQVRLLGASVLVVGAGGLGSPALLYLSAAGVGKIGIMDHDMVNMSNLQRQIIHNTSAIGNSKASSAATRISELNPEIQVEAIEQKLTHDNALSVIEGYDVVLDGTDNFDSRYLIGDACEVLGKPWVFGSIHRFDGQVSTFNLNGGPNYRDLFPKPPPPEFAPNCAEAGVLGVLPGLVGTIQAAEAIKAILGIGVPLSGELLIIDALTMEMRTLSFSTDPNRARVASIEAPKSGLFMEISPTDYIHRLEGNWRPFLLDVRRAEEEEIVSIGSTDLRIQHLQVPGRIEEIPSDMDIVIYCRTGGRSAAVARFLSESGWVGSQIYNLSGGIHEWSDTVDSSFPKY</sequence>
<gene>
    <name evidence="5" type="ORF">METZ01_LOCUS44254</name>
</gene>
<protein>
    <recommendedName>
        <fullName evidence="4">Rhodanese domain-containing protein</fullName>
    </recommendedName>
</protein>
<dbReference type="GO" id="GO:0005737">
    <property type="term" value="C:cytoplasm"/>
    <property type="evidence" value="ECO:0007669"/>
    <property type="project" value="TreeGrafter"/>
</dbReference>
<evidence type="ECO:0000259" key="4">
    <source>
        <dbReference type="PROSITE" id="PS50206"/>
    </source>
</evidence>
<reference evidence="5" key="1">
    <citation type="submission" date="2018-05" db="EMBL/GenBank/DDBJ databases">
        <authorList>
            <person name="Lanie J.A."/>
            <person name="Ng W.-L."/>
            <person name="Kazmierczak K.M."/>
            <person name="Andrzejewski T.M."/>
            <person name="Davidsen T.M."/>
            <person name="Wayne K.J."/>
            <person name="Tettelin H."/>
            <person name="Glass J.I."/>
            <person name="Rusch D."/>
            <person name="Podicherti R."/>
            <person name="Tsui H.-C.T."/>
            <person name="Winkler M.E."/>
        </authorList>
    </citation>
    <scope>NUCLEOTIDE SEQUENCE</scope>
</reference>
<evidence type="ECO:0000256" key="2">
    <source>
        <dbReference type="ARBA" id="ARBA00022741"/>
    </source>
</evidence>
<dbReference type="NCBIfam" id="NF004281">
    <property type="entry name" value="PRK05690.1"/>
    <property type="match status" value="1"/>
</dbReference>
<feature type="domain" description="Rhodanese" evidence="4">
    <location>
        <begin position="320"/>
        <end position="366"/>
    </location>
</feature>
<dbReference type="InterPro" id="IPR035985">
    <property type="entry name" value="Ubiquitin-activating_enz"/>
</dbReference>
<dbReference type="SUPFAM" id="SSF69572">
    <property type="entry name" value="Activating enzymes of the ubiquitin-like proteins"/>
    <property type="match status" value="1"/>
</dbReference>
<proteinExistence type="predicted"/>
<dbReference type="Gene3D" id="3.40.50.720">
    <property type="entry name" value="NAD(P)-binding Rossmann-like Domain"/>
    <property type="match status" value="1"/>
</dbReference>
<dbReference type="AlphaFoldDB" id="A0A381RHZ9"/>
<dbReference type="Gene3D" id="3.40.250.10">
    <property type="entry name" value="Rhodanese-like domain"/>
    <property type="match status" value="1"/>
</dbReference>
<dbReference type="SMART" id="SM00450">
    <property type="entry name" value="RHOD"/>
    <property type="match status" value="1"/>
</dbReference>
<evidence type="ECO:0000256" key="1">
    <source>
        <dbReference type="ARBA" id="ARBA00022679"/>
    </source>
</evidence>
<dbReference type="InterPro" id="IPR001763">
    <property type="entry name" value="Rhodanese-like_dom"/>
</dbReference>
<keyword evidence="1" id="KW-0808">Transferase</keyword>
<keyword evidence="2" id="KW-0547">Nucleotide-binding</keyword>
<dbReference type="CDD" id="cd00757">
    <property type="entry name" value="ThiF_MoeB_HesA_family"/>
    <property type="match status" value="1"/>
</dbReference>
<dbReference type="GO" id="GO:0016779">
    <property type="term" value="F:nucleotidyltransferase activity"/>
    <property type="evidence" value="ECO:0007669"/>
    <property type="project" value="TreeGrafter"/>
</dbReference>